<dbReference type="AlphaFoldDB" id="A0A0E0JY61"/>
<reference evidence="2" key="2">
    <citation type="submission" date="2018-05" db="EMBL/GenBank/DDBJ databases">
        <title>OpunRS2 (Oryza punctata Reference Sequence Version 2).</title>
        <authorList>
            <person name="Zhang J."/>
            <person name="Kudrna D."/>
            <person name="Lee S."/>
            <person name="Talag J."/>
            <person name="Welchert J."/>
            <person name="Wing R.A."/>
        </authorList>
    </citation>
    <scope>NUCLEOTIDE SEQUENCE [LARGE SCALE GENOMIC DNA]</scope>
</reference>
<dbReference type="OMA" id="TIMSHEC"/>
<dbReference type="EnsemblPlants" id="OPUNC02G10050.1">
    <property type="protein sequence ID" value="OPUNC02G10050.1"/>
    <property type="gene ID" value="OPUNC02G10050"/>
</dbReference>
<evidence type="ECO:0000259" key="1">
    <source>
        <dbReference type="Pfam" id="PF23559"/>
    </source>
</evidence>
<dbReference type="InterPro" id="IPR036388">
    <property type="entry name" value="WH-like_DNA-bd_sf"/>
</dbReference>
<accession>A0A0E0JY61</accession>
<dbReference type="eggNOG" id="KOG4658">
    <property type="taxonomic scope" value="Eukaryota"/>
</dbReference>
<dbReference type="HOGENOM" id="CLU_1771079_0_0_1"/>
<keyword evidence="3" id="KW-1185">Reference proteome</keyword>
<name>A0A0E0JY61_ORYPU</name>
<dbReference type="InterPro" id="IPR058922">
    <property type="entry name" value="WHD_DRP"/>
</dbReference>
<dbReference type="STRING" id="4537.A0A0E0JY61"/>
<proteinExistence type="predicted"/>
<dbReference type="Proteomes" id="UP000026962">
    <property type="component" value="Chromosome 2"/>
</dbReference>
<protein>
    <recommendedName>
        <fullName evidence="1">Disease resistance protein winged helix domain-containing protein</fullName>
    </recommendedName>
</protein>
<reference evidence="2" key="1">
    <citation type="submission" date="2015-04" db="UniProtKB">
        <authorList>
            <consortium name="EnsemblPlants"/>
        </authorList>
    </citation>
    <scope>IDENTIFICATION</scope>
</reference>
<feature type="domain" description="Disease resistance protein winged helix" evidence="1">
    <location>
        <begin position="14"/>
        <end position="81"/>
    </location>
</feature>
<organism evidence="2">
    <name type="scientific">Oryza punctata</name>
    <name type="common">Red rice</name>
    <dbReference type="NCBI Taxonomy" id="4537"/>
    <lineage>
        <taxon>Eukaryota</taxon>
        <taxon>Viridiplantae</taxon>
        <taxon>Streptophyta</taxon>
        <taxon>Embryophyta</taxon>
        <taxon>Tracheophyta</taxon>
        <taxon>Spermatophyta</taxon>
        <taxon>Magnoliopsida</taxon>
        <taxon>Liliopsida</taxon>
        <taxon>Poales</taxon>
        <taxon>Poaceae</taxon>
        <taxon>BOP clade</taxon>
        <taxon>Oryzoideae</taxon>
        <taxon>Oryzeae</taxon>
        <taxon>Oryzinae</taxon>
        <taxon>Oryza</taxon>
    </lineage>
</organism>
<dbReference type="Gramene" id="OPUNC02G10050.1">
    <property type="protein sequence ID" value="OPUNC02G10050.1"/>
    <property type="gene ID" value="OPUNC02G10050"/>
</dbReference>
<dbReference type="Gene3D" id="1.10.10.10">
    <property type="entry name" value="Winged helix-like DNA-binding domain superfamily/Winged helix DNA-binding domain"/>
    <property type="match status" value="1"/>
</dbReference>
<dbReference type="Pfam" id="PF23559">
    <property type="entry name" value="WHD_DRP"/>
    <property type="match status" value="1"/>
</dbReference>
<evidence type="ECO:0000313" key="3">
    <source>
        <dbReference type="Proteomes" id="UP000026962"/>
    </source>
</evidence>
<sequence>MQNGDGMMPELKCYPENYQFSNLEITCFWEAIGIIDSRDPNKAEDIGLSYLDELVGNGFLVKVSDDKRQHYVMHDLLYELAQNVSSHECVNIRSYSFRSNNVPQSVRHISITLQDKYDNDFEGEIEKFKRKNRYRKQTDFDVFWRIQ</sequence>
<evidence type="ECO:0000313" key="2">
    <source>
        <dbReference type="EnsemblPlants" id="OPUNC02G10050.1"/>
    </source>
</evidence>